<reference evidence="3" key="1">
    <citation type="submission" date="2017-01" db="EMBL/GenBank/DDBJ databases">
        <authorList>
            <person name="Varghese N."/>
            <person name="Submissions S."/>
        </authorList>
    </citation>
    <scope>NUCLEOTIDE SEQUENCE [LARGE SCALE GENOMIC DNA]</scope>
    <source>
        <strain evidence="3">DSM 46698</strain>
    </source>
</reference>
<dbReference type="AlphaFoldDB" id="A0A1N7KE55"/>
<feature type="chain" id="PRO_5012704092" evidence="1">
    <location>
        <begin position="24"/>
        <end position="80"/>
    </location>
</feature>
<accession>A0A1N7KE55</accession>
<dbReference type="Proteomes" id="UP000186026">
    <property type="component" value="Unassembled WGS sequence"/>
</dbReference>
<proteinExistence type="predicted"/>
<dbReference type="RefSeq" id="WP_076498198.1">
    <property type="nucleotide sequence ID" value="NZ_FTOP01000002.1"/>
</dbReference>
<gene>
    <name evidence="2" type="ORF">SAMN05421761_1029</name>
</gene>
<keyword evidence="3" id="KW-1185">Reference proteome</keyword>
<organism evidence="2 3">
    <name type="scientific">Belliella pelovolcani</name>
    <dbReference type="NCBI Taxonomy" id="529505"/>
    <lineage>
        <taxon>Bacteria</taxon>
        <taxon>Pseudomonadati</taxon>
        <taxon>Bacteroidota</taxon>
        <taxon>Cytophagia</taxon>
        <taxon>Cytophagales</taxon>
        <taxon>Cyclobacteriaceae</taxon>
        <taxon>Belliella</taxon>
    </lineage>
</organism>
<name>A0A1N7KE55_9BACT</name>
<evidence type="ECO:0000313" key="3">
    <source>
        <dbReference type="Proteomes" id="UP000186026"/>
    </source>
</evidence>
<keyword evidence="1" id="KW-0732">Signal</keyword>
<dbReference type="EMBL" id="FTOP01000002">
    <property type="protein sequence ID" value="SIS59845.1"/>
    <property type="molecule type" value="Genomic_DNA"/>
</dbReference>
<protein>
    <submittedName>
        <fullName evidence="2">Uncharacterized protein</fullName>
    </submittedName>
</protein>
<feature type="signal peptide" evidence="1">
    <location>
        <begin position="1"/>
        <end position="23"/>
    </location>
</feature>
<evidence type="ECO:0000256" key="1">
    <source>
        <dbReference type="SAM" id="SignalP"/>
    </source>
</evidence>
<sequence length="80" mass="9013">MKNKLSILLRAGVFTLAAVFAFAFTQPKPQQGPFVYDPLTDTFTDVSGVNYQCNMAFEEICVYLEPNLESETIPGRFEEL</sequence>
<evidence type="ECO:0000313" key="2">
    <source>
        <dbReference type="EMBL" id="SIS59845.1"/>
    </source>
</evidence>